<dbReference type="Proteomes" id="UP000638732">
    <property type="component" value="Unassembled WGS sequence"/>
</dbReference>
<dbReference type="PANTHER" id="PTHR33619">
    <property type="entry name" value="POLYSACCHARIDE EXPORT PROTEIN GFCE-RELATED"/>
    <property type="match status" value="1"/>
</dbReference>
<dbReference type="InterPro" id="IPR003715">
    <property type="entry name" value="Poly_export_N"/>
</dbReference>
<dbReference type="GO" id="GO:0015159">
    <property type="term" value="F:polysaccharide transmembrane transporter activity"/>
    <property type="evidence" value="ECO:0007669"/>
    <property type="project" value="InterPro"/>
</dbReference>
<feature type="domain" description="Soluble ligand binding" evidence="4">
    <location>
        <begin position="159"/>
        <end position="208"/>
    </location>
</feature>
<reference evidence="5" key="1">
    <citation type="submission" date="2020-01" db="EMBL/GenBank/DDBJ databases">
        <authorList>
            <person name="Seo Y.L."/>
        </authorList>
    </citation>
    <scope>NUCLEOTIDE SEQUENCE</scope>
    <source>
        <strain evidence="5">R11</strain>
    </source>
</reference>
<reference evidence="5" key="2">
    <citation type="submission" date="2020-10" db="EMBL/GenBank/DDBJ databases">
        <title>Mucilaginibacter sp. nov., isolated from soil.</title>
        <authorList>
            <person name="Jeon C.O."/>
        </authorList>
    </citation>
    <scope>NUCLEOTIDE SEQUENCE</scope>
    <source>
        <strain evidence="5">R11</strain>
    </source>
</reference>
<dbReference type="Pfam" id="PF10531">
    <property type="entry name" value="SLBB"/>
    <property type="match status" value="1"/>
</dbReference>
<keyword evidence="1" id="KW-0732">Signal</keyword>
<keyword evidence="2" id="KW-1133">Transmembrane helix</keyword>
<organism evidence="5 6">
    <name type="scientific">Mucilaginibacter agri</name>
    <dbReference type="NCBI Taxonomy" id="2695265"/>
    <lineage>
        <taxon>Bacteria</taxon>
        <taxon>Pseudomonadati</taxon>
        <taxon>Bacteroidota</taxon>
        <taxon>Sphingobacteriia</taxon>
        <taxon>Sphingobacteriales</taxon>
        <taxon>Sphingobacteriaceae</taxon>
        <taxon>Mucilaginibacter</taxon>
    </lineage>
</organism>
<dbReference type="Pfam" id="PF02563">
    <property type="entry name" value="Poly_export"/>
    <property type="match status" value="1"/>
</dbReference>
<comment type="caution">
    <text evidence="5">The sequence shown here is derived from an EMBL/GenBank/DDBJ whole genome shotgun (WGS) entry which is preliminary data.</text>
</comment>
<dbReference type="InterPro" id="IPR019554">
    <property type="entry name" value="Soluble_ligand-bd"/>
</dbReference>
<keyword evidence="6" id="KW-1185">Reference proteome</keyword>
<evidence type="ECO:0000259" key="4">
    <source>
        <dbReference type="Pfam" id="PF10531"/>
    </source>
</evidence>
<feature type="domain" description="Polysaccharide export protein N-terminal" evidence="3">
    <location>
        <begin position="57"/>
        <end position="153"/>
    </location>
</feature>
<evidence type="ECO:0000313" key="6">
    <source>
        <dbReference type="Proteomes" id="UP000638732"/>
    </source>
</evidence>
<keyword evidence="2" id="KW-0812">Transmembrane</keyword>
<accession>A0A966DSH9</accession>
<evidence type="ECO:0000313" key="5">
    <source>
        <dbReference type="EMBL" id="NCD67809.1"/>
    </source>
</evidence>
<dbReference type="AlphaFoldDB" id="A0A966DSH9"/>
<dbReference type="InterPro" id="IPR049712">
    <property type="entry name" value="Poly_export"/>
</dbReference>
<dbReference type="PANTHER" id="PTHR33619:SF3">
    <property type="entry name" value="POLYSACCHARIDE EXPORT PROTEIN GFCE-RELATED"/>
    <property type="match status" value="1"/>
</dbReference>
<gene>
    <name evidence="5" type="ORF">GSY63_00400</name>
</gene>
<dbReference type="RefSeq" id="WP_166583848.1">
    <property type="nucleotide sequence ID" value="NZ_WWEO01000027.1"/>
</dbReference>
<dbReference type="EMBL" id="WWEO01000027">
    <property type="protein sequence ID" value="NCD67809.1"/>
    <property type="molecule type" value="Genomic_DNA"/>
</dbReference>
<dbReference type="Gene3D" id="3.10.560.10">
    <property type="entry name" value="Outer membrane lipoprotein wza domain like"/>
    <property type="match status" value="1"/>
</dbReference>
<keyword evidence="2" id="KW-0472">Membrane</keyword>
<sequence length="269" mass="29463">MSKIIFRDTSARIGIIIVLSQFVLGLTSCFNEKKITYFQRGVNQKDTVEIAKKYIPKIQSGDILSIYVNSLSPEASSFFNPYTANVTTTATALDVNGGLTQAAAPGFLVDAGGKITLPLIGTLDVNNLTITEATDRIKQQLEIYLKEPTVIVRFLNYKISILGEVAKPGIYVVPNEKITLPEAITIAGDLTGFAKRNEIEIIRDVDGKKEFGEVDLTNRSVFSSPYYYLHSNDVVYVKASKAKVAQSDVALRVIPLAVSILSLIIVLIK</sequence>
<dbReference type="PROSITE" id="PS51257">
    <property type="entry name" value="PROKAR_LIPOPROTEIN"/>
    <property type="match status" value="1"/>
</dbReference>
<protein>
    <submittedName>
        <fullName evidence="5">Polysaccharide export protein</fullName>
    </submittedName>
</protein>
<name>A0A966DSH9_9SPHI</name>
<evidence type="ECO:0000256" key="1">
    <source>
        <dbReference type="ARBA" id="ARBA00022729"/>
    </source>
</evidence>
<proteinExistence type="predicted"/>
<evidence type="ECO:0000256" key="2">
    <source>
        <dbReference type="SAM" id="Phobius"/>
    </source>
</evidence>
<evidence type="ECO:0000259" key="3">
    <source>
        <dbReference type="Pfam" id="PF02563"/>
    </source>
</evidence>
<feature type="transmembrane region" description="Helical" evidence="2">
    <location>
        <begin position="249"/>
        <end position="268"/>
    </location>
</feature>